<dbReference type="NCBIfam" id="TIGR04187">
    <property type="entry name" value="GRASP_SAV_5884"/>
    <property type="match status" value="1"/>
</dbReference>
<comment type="caution">
    <text evidence="2">The sequence shown here is derived from an EMBL/GenBank/DDBJ whole genome shotgun (WGS) entry which is preliminary data.</text>
</comment>
<dbReference type="PANTHER" id="PTHR21621:SF0">
    <property type="entry name" value="BETA-CITRYLGLUTAMATE SYNTHASE B-RELATED"/>
    <property type="match status" value="1"/>
</dbReference>
<dbReference type="AlphaFoldDB" id="A0A918DRF4"/>
<dbReference type="GO" id="GO:0005737">
    <property type="term" value="C:cytoplasm"/>
    <property type="evidence" value="ECO:0007669"/>
    <property type="project" value="TreeGrafter"/>
</dbReference>
<feature type="domain" description="MvdD-like pre-ATP grasp" evidence="1">
    <location>
        <begin position="8"/>
        <end position="124"/>
    </location>
</feature>
<protein>
    <submittedName>
        <fullName evidence="2">ATP-grasp ribosomal peptide maturase</fullName>
    </submittedName>
</protein>
<accession>A0A918DRF4</accession>
<name>A0A918DRF4_9ACTN</name>
<evidence type="ECO:0000313" key="3">
    <source>
        <dbReference type="Proteomes" id="UP000646523"/>
    </source>
</evidence>
<evidence type="ECO:0000259" key="1">
    <source>
        <dbReference type="Pfam" id="PF21068"/>
    </source>
</evidence>
<reference evidence="2" key="1">
    <citation type="journal article" date="2014" name="Int. J. Syst. Evol. Microbiol.">
        <title>Complete genome sequence of Corynebacterium casei LMG S-19264T (=DSM 44701T), isolated from a smear-ripened cheese.</title>
        <authorList>
            <consortium name="US DOE Joint Genome Institute (JGI-PGF)"/>
            <person name="Walter F."/>
            <person name="Albersmeier A."/>
            <person name="Kalinowski J."/>
            <person name="Ruckert C."/>
        </authorList>
    </citation>
    <scope>NUCLEOTIDE SEQUENCE</scope>
    <source>
        <strain evidence="2">CGMCC 4.7368</strain>
    </source>
</reference>
<dbReference type="Pfam" id="PF21068">
    <property type="entry name" value="ATPgraspMvdD"/>
    <property type="match status" value="1"/>
</dbReference>
<dbReference type="SUPFAM" id="SSF56059">
    <property type="entry name" value="Glutathione synthetase ATP-binding domain-like"/>
    <property type="match status" value="1"/>
</dbReference>
<dbReference type="GO" id="GO:0018169">
    <property type="term" value="F:ribosomal S6-glutamic acid ligase activity"/>
    <property type="evidence" value="ECO:0007669"/>
    <property type="project" value="TreeGrafter"/>
</dbReference>
<dbReference type="GO" id="GO:0009432">
    <property type="term" value="P:SOS response"/>
    <property type="evidence" value="ECO:0007669"/>
    <property type="project" value="TreeGrafter"/>
</dbReference>
<dbReference type="PANTHER" id="PTHR21621">
    <property type="entry name" value="RIBOSOMAL PROTEIN S6 MODIFICATION PROTEIN"/>
    <property type="match status" value="1"/>
</dbReference>
<evidence type="ECO:0000313" key="2">
    <source>
        <dbReference type="EMBL" id="GGO81072.1"/>
    </source>
</evidence>
<dbReference type="Gene3D" id="3.30.470.20">
    <property type="entry name" value="ATP-grasp fold, B domain"/>
    <property type="match status" value="1"/>
</dbReference>
<organism evidence="2 3">
    <name type="scientific">Nonomuraea cavernae</name>
    <dbReference type="NCBI Taxonomy" id="2045107"/>
    <lineage>
        <taxon>Bacteria</taxon>
        <taxon>Bacillati</taxon>
        <taxon>Actinomycetota</taxon>
        <taxon>Actinomycetes</taxon>
        <taxon>Streptosporangiales</taxon>
        <taxon>Streptosporangiaceae</taxon>
        <taxon>Nonomuraea</taxon>
    </lineage>
</organism>
<sequence length="321" mass="35301">MRPPRGAVMVITSAEDITANLVIEALIERDVRVARVDPAEIGDALSFGARMGAGREKWAGRLRTPSRDIELDDVRAVYYRRPTPFSARFAHLPVREAEFAAVEARHGLGGLLEDLYGAAYVNHPAAINRADFKPAQLRMAAQLGLAVPETLITNDVSQARKFAAEHGPIVYKSFRGVPREPADRVAAIWTQRVAEHELDDSISVTAHLFQKEVRKSADARVTVIGRQVFASRITAPADTLDWRGGDPDQIGYDPVEVPASIERALRAYLDRFGLVFGCFDFALEAVSDQWVFIECNPNGQWAWLPDSAAMAHAFADVLIGG</sequence>
<gene>
    <name evidence="2" type="ORF">GCM10012289_69160</name>
</gene>
<dbReference type="Proteomes" id="UP000646523">
    <property type="component" value="Unassembled WGS sequence"/>
</dbReference>
<keyword evidence="3" id="KW-1185">Reference proteome</keyword>
<dbReference type="EMBL" id="BMNH01000035">
    <property type="protein sequence ID" value="GGO81072.1"/>
    <property type="molecule type" value="Genomic_DNA"/>
</dbReference>
<dbReference type="InterPro" id="IPR026449">
    <property type="entry name" value="GRASP_SAV_5884"/>
</dbReference>
<reference evidence="2" key="2">
    <citation type="submission" date="2020-09" db="EMBL/GenBank/DDBJ databases">
        <authorList>
            <person name="Sun Q."/>
            <person name="Zhou Y."/>
        </authorList>
    </citation>
    <scope>NUCLEOTIDE SEQUENCE</scope>
    <source>
        <strain evidence="2">CGMCC 4.7368</strain>
    </source>
</reference>
<dbReference type="InterPro" id="IPR048936">
    <property type="entry name" value="MvdD-like_ATPgrasp"/>
</dbReference>
<proteinExistence type="predicted"/>